<dbReference type="Proteomes" id="UP001221898">
    <property type="component" value="Unassembled WGS sequence"/>
</dbReference>
<dbReference type="SUPFAM" id="SSF52047">
    <property type="entry name" value="RNI-like"/>
    <property type="match status" value="1"/>
</dbReference>
<name>A0AAD7T7G1_9TELE</name>
<evidence type="ECO:0000256" key="1">
    <source>
        <dbReference type="ARBA" id="ARBA00022737"/>
    </source>
</evidence>
<keyword evidence="1" id="KW-0677">Repeat</keyword>
<dbReference type="Pfam" id="PF13516">
    <property type="entry name" value="LRR_6"/>
    <property type="match status" value="4"/>
</dbReference>
<dbReference type="PANTHER" id="PTHR24111:SF5">
    <property type="entry name" value="LEUCINE-RICH REPEAT-CONTAINING PROTEIN 74B-LIKE"/>
    <property type="match status" value="1"/>
</dbReference>
<reference evidence="2" key="1">
    <citation type="journal article" date="2023" name="Science">
        <title>Genome structures resolve the early diversification of teleost fishes.</title>
        <authorList>
            <person name="Parey E."/>
            <person name="Louis A."/>
            <person name="Montfort J."/>
            <person name="Bouchez O."/>
            <person name="Roques C."/>
            <person name="Iampietro C."/>
            <person name="Lluch J."/>
            <person name="Castinel A."/>
            <person name="Donnadieu C."/>
            <person name="Desvignes T."/>
            <person name="Floi Bucao C."/>
            <person name="Jouanno E."/>
            <person name="Wen M."/>
            <person name="Mejri S."/>
            <person name="Dirks R."/>
            <person name="Jansen H."/>
            <person name="Henkel C."/>
            <person name="Chen W.J."/>
            <person name="Zahm M."/>
            <person name="Cabau C."/>
            <person name="Klopp C."/>
            <person name="Thompson A.W."/>
            <person name="Robinson-Rechavi M."/>
            <person name="Braasch I."/>
            <person name="Lecointre G."/>
            <person name="Bobe J."/>
            <person name="Postlethwait J.H."/>
            <person name="Berthelot C."/>
            <person name="Roest Crollius H."/>
            <person name="Guiguen Y."/>
        </authorList>
    </citation>
    <scope>NUCLEOTIDE SEQUENCE</scope>
    <source>
        <strain evidence="2">NC1722</strain>
    </source>
</reference>
<evidence type="ECO:0000313" key="3">
    <source>
        <dbReference type="Proteomes" id="UP001221898"/>
    </source>
</evidence>
<dbReference type="InterPro" id="IPR032675">
    <property type="entry name" value="LRR_dom_sf"/>
</dbReference>
<dbReference type="SMART" id="SM00368">
    <property type="entry name" value="LRR_RI"/>
    <property type="match status" value="5"/>
</dbReference>
<dbReference type="AlphaFoldDB" id="A0AAD7T7G1"/>
<gene>
    <name evidence="2" type="ORF">AAFF_G00425480</name>
</gene>
<dbReference type="InterPro" id="IPR052201">
    <property type="entry name" value="LRR-containing_regulator"/>
</dbReference>
<keyword evidence="3" id="KW-1185">Reference proteome</keyword>
<protein>
    <submittedName>
        <fullName evidence="2">Uncharacterized protein</fullName>
    </submittedName>
</protein>
<proteinExistence type="predicted"/>
<comment type="caution">
    <text evidence="2">The sequence shown here is derived from an EMBL/GenBank/DDBJ whole genome shotgun (WGS) entry which is preliminary data.</text>
</comment>
<dbReference type="InterPro" id="IPR001611">
    <property type="entry name" value="Leu-rich_rpt"/>
</dbReference>
<dbReference type="PANTHER" id="PTHR24111">
    <property type="entry name" value="LEUCINE-RICH REPEAT-CONTAINING PROTEIN 34"/>
    <property type="match status" value="1"/>
</dbReference>
<organism evidence="2 3">
    <name type="scientific">Aldrovandia affinis</name>
    <dbReference type="NCBI Taxonomy" id="143900"/>
    <lineage>
        <taxon>Eukaryota</taxon>
        <taxon>Metazoa</taxon>
        <taxon>Chordata</taxon>
        <taxon>Craniata</taxon>
        <taxon>Vertebrata</taxon>
        <taxon>Euteleostomi</taxon>
        <taxon>Actinopterygii</taxon>
        <taxon>Neopterygii</taxon>
        <taxon>Teleostei</taxon>
        <taxon>Notacanthiformes</taxon>
        <taxon>Halosauridae</taxon>
        <taxon>Aldrovandia</taxon>
    </lineage>
</organism>
<dbReference type="Gene3D" id="3.80.10.10">
    <property type="entry name" value="Ribonuclease Inhibitor"/>
    <property type="match status" value="2"/>
</dbReference>
<sequence>MEKPTPHKKESHEAVEGRHKLLEEPIAHLCGESPTSELELSDESDTNLHSAMAFLKGQEKDGLDHDGKGQSLNPLLLGVSHHPARVIISKLSRLYIGAVLAGFRGKAWSVGCGLWTDNWEEQQESCGGTGGVWKVEAMANMLESCDLIEQLVLRNTGLTDNMLNSLVTALKSSPSDVVLINLNLNDIGPAGVQSLLNLLRLKPQIKGLLLFGNHLGDTGVCTLLSGLAELQGEMVGQTTLQSGIGATQRVDIPILPEETSGKATPLQTHITQAFVLLELDLGGNGIGSEGLRVLSSYLRCNSQLKYLGLAQTKGADIAAWANLFESFKTDAALTHIILDECRLGDEGVELFAKMLRDNQSLTKVELDYNSIGERGGNAIIEVLLSKKEHVLSHLSLEGNHISVALMNKIQQELRLKLSSN</sequence>
<dbReference type="EMBL" id="JAINUG010000009">
    <property type="protein sequence ID" value="KAJ8415568.1"/>
    <property type="molecule type" value="Genomic_DNA"/>
</dbReference>
<accession>A0AAD7T7G1</accession>
<evidence type="ECO:0000313" key="2">
    <source>
        <dbReference type="EMBL" id="KAJ8415568.1"/>
    </source>
</evidence>